<gene>
    <name evidence="1" type="ORF">CCAP1982_LOCUS7580</name>
</gene>
<comment type="caution">
    <text evidence="1">The sequence shown here is derived from an EMBL/GenBank/DDBJ whole genome shotgun (WGS) entry which is preliminary data.</text>
</comment>
<protein>
    <submittedName>
        <fullName evidence="1">(Mediterranean fruit fly) hypothetical protein</fullName>
    </submittedName>
</protein>
<accession>A0A811UPS8</accession>
<sequence length="99" mass="11497">MYSNFVTEVCYTRQPYRIQLTTTTHAYIPRYARSLKCRARKSKIFANDSELQRHVENRTPIAHFDGRIKDAMQFVGCQQRKALRKVETVSRITSAALSA</sequence>
<evidence type="ECO:0000313" key="1">
    <source>
        <dbReference type="EMBL" id="CAD6999033.1"/>
    </source>
</evidence>
<dbReference type="AlphaFoldDB" id="A0A811UPS8"/>
<proteinExistence type="predicted"/>
<dbReference type="EMBL" id="CAJHJT010000012">
    <property type="protein sequence ID" value="CAD6999033.1"/>
    <property type="molecule type" value="Genomic_DNA"/>
</dbReference>
<name>A0A811UPS8_CERCA</name>
<keyword evidence="2" id="KW-1185">Reference proteome</keyword>
<dbReference type="Proteomes" id="UP000606786">
    <property type="component" value="Unassembled WGS sequence"/>
</dbReference>
<reference evidence="1" key="1">
    <citation type="submission" date="2020-11" db="EMBL/GenBank/DDBJ databases">
        <authorList>
            <person name="Whitehead M."/>
        </authorList>
    </citation>
    <scope>NUCLEOTIDE SEQUENCE</scope>
    <source>
        <strain evidence="1">EGII</strain>
    </source>
</reference>
<organism evidence="1 2">
    <name type="scientific">Ceratitis capitata</name>
    <name type="common">Mediterranean fruit fly</name>
    <name type="synonym">Tephritis capitata</name>
    <dbReference type="NCBI Taxonomy" id="7213"/>
    <lineage>
        <taxon>Eukaryota</taxon>
        <taxon>Metazoa</taxon>
        <taxon>Ecdysozoa</taxon>
        <taxon>Arthropoda</taxon>
        <taxon>Hexapoda</taxon>
        <taxon>Insecta</taxon>
        <taxon>Pterygota</taxon>
        <taxon>Neoptera</taxon>
        <taxon>Endopterygota</taxon>
        <taxon>Diptera</taxon>
        <taxon>Brachycera</taxon>
        <taxon>Muscomorpha</taxon>
        <taxon>Tephritoidea</taxon>
        <taxon>Tephritidae</taxon>
        <taxon>Ceratitis</taxon>
        <taxon>Ceratitis</taxon>
    </lineage>
</organism>
<evidence type="ECO:0000313" key="2">
    <source>
        <dbReference type="Proteomes" id="UP000606786"/>
    </source>
</evidence>